<dbReference type="GO" id="GO:0045892">
    <property type="term" value="P:negative regulation of DNA-templated transcription"/>
    <property type="evidence" value="ECO:0007669"/>
    <property type="project" value="TreeGrafter"/>
</dbReference>
<comment type="caution">
    <text evidence="6">The sequence shown here is derived from an EMBL/GenBank/DDBJ whole genome shotgun (WGS) entry which is preliminary data.</text>
</comment>
<reference evidence="6" key="1">
    <citation type="journal article" date="2014" name="Int. J. Syst. Evol. Microbiol.">
        <title>Complete genome sequence of Corynebacterium casei LMG S-19264T (=DSM 44701T), isolated from a smear-ripened cheese.</title>
        <authorList>
            <consortium name="US DOE Joint Genome Institute (JGI-PGF)"/>
            <person name="Walter F."/>
            <person name="Albersmeier A."/>
            <person name="Kalinowski J."/>
            <person name="Ruckert C."/>
        </authorList>
    </citation>
    <scope>NUCLEOTIDE SEQUENCE</scope>
    <source>
        <strain evidence="6">CCM 7905</strain>
    </source>
</reference>
<keyword evidence="7" id="KW-1185">Reference proteome</keyword>
<dbReference type="Pfam" id="PF09339">
    <property type="entry name" value="HTH_IclR"/>
    <property type="match status" value="1"/>
</dbReference>
<evidence type="ECO:0000259" key="4">
    <source>
        <dbReference type="PROSITE" id="PS51077"/>
    </source>
</evidence>
<dbReference type="InterPro" id="IPR014757">
    <property type="entry name" value="Tscrpt_reg_IclR_C"/>
</dbReference>
<keyword evidence="1" id="KW-0805">Transcription regulation</keyword>
<dbReference type="SUPFAM" id="SSF55781">
    <property type="entry name" value="GAF domain-like"/>
    <property type="match status" value="1"/>
</dbReference>
<sequence length="244" mass="26402">MSEPHPGMIARVFAVLNSFGDNRTRLTQSDLSRSTGLPLPTVHRLCRQLVDHGALERDDDGHYTIGVRIWELGSLAPRAHGLRQVALPYLEDLYEATHQNVQLVVLDGTDALYIERLSARNAVPLISRAGGRLPLHASSGGLVLLAHNRIELLDQVLAGGLAAFTPHTVTDEHRLRSVLADIRRTGVVVCREYLNLGSLAIAAPVRRGNEVVAAVSVVISVRDDPAPVVPALRAACRAISRGLI</sequence>
<dbReference type="SUPFAM" id="SSF46785">
    <property type="entry name" value="Winged helix' DNA-binding domain"/>
    <property type="match status" value="1"/>
</dbReference>
<dbReference type="Proteomes" id="UP000654257">
    <property type="component" value="Unassembled WGS sequence"/>
</dbReference>
<dbReference type="PROSITE" id="PS51077">
    <property type="entry name" value="HTH_ICLR"/>
    <property type="match status" value="1"/>
</dbReference>
<dbReference type="Gene3D" id="1.10.10.10">
    <property type="entry name" value="Winged helix-like DNA-binding domain superfamily/Winged helix DNA-binding domain"/>
    <property type="match status" value="1"/>
</dbReference>
<evidence type="ECO:0000313" key="7">
    <source>
        <dbReference type="Proteomes" id="UP000654257"/>
    </source>
</evidence>
<dbReference type="PANTHER" id="PTHR30136">
    <property type="entry name" value="HELIX-TURN-HELIX TRANSCRIPTIONAL REGULATOR, ICLR FAMILY"/>
    <property type="match status" value="1"/>
</dbReference>
<dbReference type="AlphaFoldDB" id="A0A917FPA3"/>
<keyword evidence="2" id="KW-0238">DNA-binding</keyword>
<dbReference type="GO" id="GO:0003700">
    <property type="term" value="F:DNA-binding transcription factor activity"/>
    <property type="evidence" value="ECO:0007669"/>
    <property type="project" value="TreeGrafter"/>
</dbReference>
<name>A0A917FPA3_9NOCA</name>
<dbReference type="Gene3D" id="3.30.450.40">
    <property type="match status" value="1"/>
</dbReference>
<dbReference type="GO" id="GO:0003677">
    <property type="term" value="F:DNA binding"/>
    <property type="evidence" value="ECO:0007669"/>
    <property type="project" value="UniProtKB-KW"/>
</dbReference>
<dbReference type="EMBL" id="BMCU01000001">
    <property type="protein sequence ID" value="GGF92447.1"/>
    <property type="molecule type" value="Genomic_DNA"/>
</dbReference>
<organism evidence="6 7">
    <name type="scientific">Rhodococcoides trifolii</name>
    <dbReference type="NCBI Taxonomy" id="908250"/>
    <lineage>
        <taxon>Bacteria</taxon>
        <taxon>Bacillati</taxon>
        <taxon>Actinomycetota</taxon>
        <taxon>Actinomycetes</taxon>
        <taxon>Mycobacteriales</taxon>
        <taxon>Nocardiaceae</taxon>
        <taxon>Rhodococcoides</taxon>
    </lineage>
</organism>
<feature type="domain" description="IclR-ED" evidence="5">
    <location>
        <begin position="68"/>
        <end position="244"/>
    </location>
</feature>
<evidence type="ECO:0000259" key="5">
    <source>
        <dbReference type="PROSITE" id="PS51078"/>
    </source>
</evidence>
<feature type="domain" description="HTH iclR-type" evidence="4">
    <location>
        <begin position="6"/>
        <end position="67"/>
    </location>
</feature>
<proteinExistence type="predicted"/>
<protein>
    <submittedName>
        <fullName evidence="6">IclR family transcriptional regulator</fullName>
    </submittedName>
</protein>
<dbReference type="InterPro" id="IPR036390">
    <property type="entry name" value="WH_DNA-bd_sf"/>
</dbReference>
<keyword evidence="3" id="KW-0804">Transcription</keyword>
<gene>
    <name evidence="6" type="ORF">GCM10007304_02860</name>
</gene>
<dbReference type="PROSITE" id="PS51078">
    <property type="entry name" value="ICLR_ED"/>
    <property type="match status" value="1"/>
</dbReference>
<accession>A0A917FPA3</accession>
<dbReference type="PANTHER" id="PTHR30136:SF24">
    <property type="entry name" value="HTH-TYPE TRANSCRIPTIONAL REPRESSOR ALLR"/>
    <property type="match status" value="1"/>
</dbReference>
<evidence type="ECO:0000313" key="6">
    <source>
        <dbReference type="EMBL" id="GGF92447.1"/>
    </source>
</evidence>
<reference evidence="6" key="2">
    <citation type="submission" date="2020-09" db="EMBL/GenBank/DDBJ databases">
        <authorList>
            <person name="Sun Q."/>
            <person name="Sedlacek I."/>
        </authorList>
    </citation>
    <scope>NUCLEOTIDE SEQUENCE</scope>
    <source>
        <strain evidence="6">CCM 7905</strain>
    </source>
</reference>
<dbReference type="SMART" id="SM00346">
    <property type="entry name" value="HTH_ICLR"/>
    <property type="match status" value="1"/>
</dbReference>
<dbReference type="Pfam" id="PF01614">
    <property type="entry name" value="IclR_C"/>
    <property type="match status" value="1"/>
</dbReference>
<dbReference type="InterPro" id="IPR029016">
    <property type="entry name" value="GAF-like_dom_sf"/>
</dbReference>
<dbReference type="InterPro" id="IPR036388">
    <property type="entry name" value="WH-like_DNA-bd_sf"/>
</dbReference>
<evidence type="ECO:0000256" key="3">
    <source>
        <dbReference type="ARBA" id="ARBA00023163"/>
    </source>
</evidence>
<evidence type="ECO:0000256" key="1">
    <source>
        <dbReference type="ARBA" id="ARBA00023015"/>
    </source>
</evidence>
<dbReference type="InterPro" id="IPR005471">
    <property type="entry name" value="Tscrpt_reg_IclR_N"/>
</dbReference>
<evidence type="ECO:0000256" key="2">
    <source>
        <dbReference type="ARBA" id="ARBA00023125"/>
    </source>
</evidence>
<dbReference type="InterPro" id="IPR050707">
    <property type="entry name" value="HTH_MetabolicPath_Reg"/>
</dbReference>